<reference evidence="1" key="1">
    <citation type="submission" date="2018-02" db="EMBL/GenBank/DDBJ databases">
        <title>Rhizophora mucronata_Transcriptome.</title>
        <authorList>
            <person name="Meera S.P."/>
            <person name="Sreeshan A."/>
            <person name="Augustine A."/>
        </authorList>
    </citation>
    <scope>NUCLEOTIDE SEQUENCE</scope>
    <source>
        <tissue evidence="1">Leaf</tissue>
    </source>
</reference>
<proteinExistence type="predicted"/>
<sequence>MTGDLNQKENKNLTKSLVHLLAVHILKKLQ</sequence>
<name>A0A2P2QSM0_RHIMU</name>
<accession>A0A2P2QSM0</accession>
<evidence type="ECO:0000313" key="1">
    <source>
        <dbReference type="EMBL" id="MBX70019.1"/>
    </source>
</evidence>
<dbReference type="AlphaFoldDB" id="A0A2P2QSM0"/>
<dbReference type="EMBL" id="GGEC01089535">
    <property type="protein sequence ID" value="MBX70019.1"/>
    <property type="molecule type" value="Transcribed_RNA"/>
</dbReference>
<protein>
    <submittedName>
        <fullName evidence="1">Uncharacterized protein</fullName>
    </submittedName>
</protein>
<organism evidence="1">
    <name type="scientific">Rhizophora mucronata</name>
    <name type="common">Asiatic mangrove</name>
    <dbReference type="NCBI Taxonomy" id="61149"/>
    <lineage>
        <taxon>Eukaryota</taxon>
        <taxon>Viridiplantae</taxon>
        <taxon>Streptophyta</taxon>
        <taxon>Embryophyta</taxon>
        <taxon>Tracheophyta</taxon>
        <taxon>Spermatophyta</taxon>
        <taxon>Magnoliopsida</taxon>
        <taxon>eudicotyledons</taxon>
        <taxon>Gunneridae</taxon>
        <taxon>Pentapetalae</taxon>
        <taxon>rosids</taxon>
        <taxon>fabids</taxon>
        <taxon>Malpighiales</taxon>
        <taxon>Rhizophoraceae</taxon>
        <taxon>Rhizophora</taxon>
    </lineage>
</organism>